<gene>
    <name evidence="1" type="ORF">FPSE_08526</name>
</gene>
<evidence type="ECO:0000313" key="1">
    <source>
        <dbReference type="EMBL" id="EKJ71287.1"/>
    </source>
</evidence>
<dbReference type="RefSeq" id="XP_009259919.1">
    <property type="nucleotide sequence ID" value="XM_009261644.1"/>
</dbReference>
<dbReference type="OrthoDB" id="5100771at2759"/>
<dbReference type="Proteomes" id="UP000007978">
    <property type="component" value="Chromosome 1"/>
</dbReference>
<accession>K3VBU9</accession>
<keyword evidence="2" id="KW-1185">Reference proteome</keyword>
<dbReference type="EMBL" id="AFNW01000292">
    <property type="protein sequence ID" value="EKJ71287.1"/>
    <property type="molecule type" value="Genomic_DNA"/>
</dbReference>
<proteinExistence type="predicted"/>
<name>K3VBU9_FUSPC</name>
<protein>
    <submittedName>
        <fullName evidence="1">Uncharacterized protein</fullName>
    </submittedName>
</protein>
<comment type="caution">
    <text evidence="1">The sequence shown here is derived from an EMBL/GenBank/DDBJ whole genome shotgun (WGS) entry which is preliminary data.</text>
</comment>
<sequence length="575" mass="64318">MSATSPPVSKSEHTITGTQHSGIEHAALHYSDVFNTRAAYFDIYSIVMPGHHLTTDAFYAAAQGAVQDHENEVILSRSLIQSYVEEESVDTKRDILENIAKYFKEAERSTKREIFIISPFGRTTDFFVRCGIFNRTLTATGYRSPQAIPPDWVARLLEEVVAAIRGQTPDFQYIHEGWTAVTDEDFGMSLVSIIMYHIHLRTVEGPVDASGLGESERIRDYCFWTYVNMELRRRQEQGDFIPGTHDLLDATISSEPGSETEDLSLEYGTGCDAQKRKRNSDGEVGAEVEAEIKYFFPDEEDSDPTWPGPLLELPPGLIGANVALPADQDDPFSQFFGSQLPATQALIEDLKQIFNNQHLLSLGFATCESILTRHGQDTSQTMVNTIREMYGAILHEKGLAYQKQTQAVGLRLAILFAAVIKVSEAQQLVWFSSQNQNEGVYHVETAHLDWTSVHTVAEGFAPEGFKGLYTAQVCEKLFKFAFNGDNKNLLLSALYWNTLREAPFQQRPEGKDSILTPNPQYSGTCQRCLTKTLKWVATSEIAMADVRDALINRFLAGEKGTGEESARIVPPWFPV</sequence>
<dbReference type="HOGENOM" id="CLU_474094_0_0_1"/>
<evidence type="ECO:0000313" key="2">
    <source>
        <dbReference type="Proteomes" id="UP000007978"/>
    </source>
</evidence>
<dbReference type="AlphaFoldDB" id="K3VBU9"/>
<dbReference type="KEGG" id="fpu:FPSE_08526"/>
<reference evidence="1 2" key="1">
    <citation type="journal article" date="2012" name="PLoS Pathog.">
        <title>Comparative pathogenomics reveals horizontally acquired novel virulence genes in fungi infecting cereal hosts.</title>
        <authorList>
            <person name="Gardiner D.M."/>
            <person name="McDonald M.C."/>
            <person name="Covarelli L."/>
            <person name="Solomon P.S."/>
            <person name="Rusu A.G."/>
            <person name="Marshall M."/>
            <person name="Kazan K."/>
            <person name="Chakraborty S."/>
            <person name="McDonald B.A."/>
            <person name="Manners J.M."/>
        </authorList>
    </citation>
    <scope>NUCLEOTIDE SEQUENCE [LARGE SCALE GENOMIC DNA]</scope>
    <source>
        <strain evidence="1 2">CS3096</strain>
    </source>
</reference>
<organism evidence="1 2">
    <name type="scientific">Fusarium pseudograminearum (strain CS3096)</name>
    <name type="common">Wheat and barley crown-rot fungus</name>
    <dbReference type="NCBI Taxonomy" id="1028729"/>
    <lineage>
        <taxon>Eukaryota</taxon>
        <taxon>Fungi</taxon>
        <taxon>Dikarya</taxon>
        <taxon>Ascomycota</taxon>
        <taxon>Pezizomycotina</taxon>
        <taxon>Sordariomycetes</taxon>
        <taxon>Hypocreomycetidae</taxon>
        <taxon>Hypocreales</taxon>
        <taxon>Nectriaceae</taxon>
        <taxon>Fusarium</taxon>
    </lineage>
</organism>
<dbReference type="GeneID" id="20367144"/>